<organism>
    <name type="scientific">Serpula lacrymans var. lacrymans (strain S7.9)</name>
    <name type="common">Dry rot fungus</name>
    <dbReference type="NCBI Taxonomy" id="578457"/>
    <lineage>
        <taxon>Eukaryota</taxon>
        <taxon>Fungi</taxon>
        <taxon>Dikarya</taxon>
        <taxon>Basidiomycota</taxon>
        <taxon>Agaricomycotina</taxon>
        <taxon>Agaricomycetes</taxon>
        <taxon>Agaricomycetidae</taxon>
        <taxon>Boletales</taxon>
        <taxon>Coniophorineae</taxon>
        <taxon>Serpulaceae</taxon>
        <taxon>Serpula</taxon>
    </lineage>
</organism>
<dbReference type="RefSeq" id="XP_007323603.1">
    <property type="nucleotide sequence ID" value="XM_007323541.1"/>
</dbReference>
<dbReference type="Pfam" id="PF05368">
    <property type="entry name" value="NmrA"/>
    <property type="match status" value="1"/>
</dbReference>
<dbReference type="Gene3D" id="3.40.50.720">
    <property type="entry name" value="NAD(P)-binding Rossmann-like Domain"/>
    <property type="match status" value="1"/>
</dbReference>
<protein>
    <recommendedName>
        <fullName evidence="3">NmrA-like domain-containing protein</fullName>
    </recommendedName>
</protein>
<dbReference type="AlphaFoldDB" id="F8PB30"/>
<gene>
    <name evidence="4" type="ORF">SERLADRAFT_478923</name>
</gene>
<dbReference type="GeneID" id="18821258"/>
<dbReference type="HOGENOM" id="CLU_044876_6_1_1"/>
<dbReference type="InterPro" id="IPR008030">
    <property type="entry name" value="NmrA-like"/>
</dbReference>
<evidence type="ECO:0000256" key="1">
    <source>
        <dbReference type="ARBA" id="ARBA00022857"/>
    </source>
</evidence>
<dbReference type="KEGG" id="sla:SERLADRAFT_478923"/>
<dbReference type="SUPFAM" id="SSF51735">
    <property type="entry name" value="NAD(P)-binding Rossmann-fold domains"/>
    <property type="match status" value="1"/>
</dbReference>
<dbReference type="PANTHER" id="PTHR47706:SF9">
    <property type="entry name" value="NMRA-LIKE DOMAIN-CONTAINING PROTEIN-RELATED"/>
    <property type="match status" value="1"/>
</dbReference>
<keyword evidence="1" id="KW-0521">NADP</keyword>
<sequence length="296" mass="31511">MSESTYKTVAVAGAGPNLGLPIVRALLAHNLSVIVLVRPSSTRELPAGTRVVAVDYSDVLAATSVLREHHVDVVVSAVSSEGLLSQMPLAQAAKAAGVKLFVPPEFGMPTEGGTEGFALAKSQFVDYLKSIGLPFARVYCGLFYEYIPWLTGVPDTGKFLIVGSGKVPASFTAIEDVAGFLAHILTTLPPSKLHDTSFRIEGQRGSLAHIAKFYEGIAPVEYVNTMPDGAPGAQARGYFPSGATEVRDYFQQKVEKGAVSVGYDPALGREGEVPVGHSNALWEGHQWKTVKEVLDL</sequence>
<dbReference type="PANTHER" id="PTHR47706">
    <property type="entry name" value="NMRA-LIKE FAMILY PROTEIN"/>
    <property type="match status" value="1"/>
</dbReference>
<reference evidence="4" key="1">
    <citation type="submission" date="2011-04" db="EMBL/GenBank/DDBJ databases">
        <title>Evolution of plant cell wall degrading machinery underlies the functional diversity of forest fungi.</title>
        <authorList>
            <consortium name="US DOE Joint Genome Institute (JGI-PGF)"/>
            <person name="Eastwood D.C."/>
            <person name="Floudas D."/>
            <person name="Binder M."/>
            <person name="Majcherczyk A."/>
            <person name="Schneider P."/>
            <person name="Aerts A."/>
            <person name="Asiegbu F.O."/>
            <person name="Baker S.E."/>
            <person name="Barry K."/>
            <person name="Bendiksby M."/>
            <person name="Blumentritt M."/>
            <person name="Coutinho P.M."/>
            <person name="Cullen D."/>
            <person name="Cullen D."/>
            <person name="Gathman A."/>
            <person name="Goodell B."/>
            <person name="Henrissat B."/>
            <person name="Ihrmark K."/>
            <person name="Kauserud H."/>
            <person name="Kohler A."/>
            <person name="LaButti K."/>
            <person name="Lapidus A."/>
            <person name="Lavin J.L."/>
            <person name="Lee Y.-H."/>
            <person name="Lindquist E."/>
            <person name="Lilly W."/>
            <person name="Lucas S."/>
            <person name="Morin E."/>
            <person name="Murat C."/>
            <person name="Oguiza J.A."/>
            <person name="Park J."/>
            <person name="Pisabarro A.G."/>
            <person name="Riley R."/>
            <person name="Rosling A."/>
            <person name="Salamov A."/>
            <person name="Schmidt O."/>
            <person name="Schmutz J."/>
            <person name="Skrede I."/>
            <person name="Stenlid J."/>
            <person name="Wiebenga A."/>
            <person name="Xie X."/>
            <person name="Kues U."/>
            <person name="Hibbett D.S."/>
            <person name="Hoffmeister D."/>
            <person name="Hogberg N."/>
            <person name="Martin F."/>
            <person name="Grigoriev I.V."/>
            <person name="Watkinson S.C."/>
        </authorList>
    </citation>
    <scope>NUCLEOTIDE SEQUENCE</scope>
    <source>
        <strain evidence="4">S7.9</strain>
    </source>
</reference>
<dbReference type="Proteomes" id="UP000008064">
    <property type="component" value="Unassembled WGS sequence"/>
</dbReference>
<evidence type="ECO:0000313" key="4">
    <source>
        <dbReference type="EMBL" id="EGO19470.1"/>
    </source>
</evidence>
<keyword evidence="2" id="KW-0560">Oxidoreductase</keyword>
<evidence type="ECO:0000256" key="2">
    <source>
        <dbReference type="ARBA" id="ARBA00023002"/>
    </source>
</evidence>
<dbReference type="GO" id="GO:0016491">
    <property type="term" value="F:oxidoreductase activity"/>
    <property type="evidence" value="ECO:0007669"/>
    <property type="project" value="UniProtKB-KW"/>
</dbReference>
<dbReference type="InterPro" id="IPR036291">
    <property type="entry name" value="NAD(P)-bd_dom_sf"/>
</dbReference>
<dbReference type="InterPro" id="IPR051609">
    <property type="entry name" value="NmrA/Isoflavone_reductase-like"/>
</dbReference>
<dbReference type="EMBL" id="GL945443">
    <property type="protein sequence ID" value="EGO19470.1"/>
    <property type="molecule type" value="Genomic_DNA"/>
</dbReference>
<evidence type="ECO:0000259" key="3">
    <source>
        <dbReference type="Pfam" id="PF05368"/>
    </source>
</evidence>
<name>F8PB30_SERL9</name>
<feature type="domain" description="NmrA-like" evidence="3">
    <location>
        <begin position="7"/>
        <end position="215"/>
    </location>
</feature>
<dbReference type="OrthoDB" id="5283654at2759"/>
<proteinExistence type="predicted"/>
<accession>F8PB30</accession>